<comment type="caution">
    <text evidence="3">The sequence shown here is derived from an EMBL/GenBank/DDBJ whole genome shotgun (WGS) entry which is preliminary data.</text>
</comment>
<evidence type="ECO:0000259" key="2">
    <source>
        <dbReference type="Pfam" id="PF07563"/>
    </source>
</evidence>
<reference evidence="3 4" key="1">
    <citation type="journal article" date="2019" name="Int. J. Syst. Evol. Microbiol.">
        <title>The Global Catalogue of Microorganisms (GCM) 10K type strain sequencing project: providing services to taxonomists for standard genome sequencing and annotation.</title>
        <authorList>
            <consortium name="The Broad Institute Genomics Platform"/>
            <consortium name="The Broad Institute Genome Sequencing Center for Infectious Disease"/>
            <person name="Wu L."/>
            <person name="Ma J."/>
        </authorList>
    </citation>
    <scope>NUCLEOTIDE SEQUENCE [LARGE SCALE GENOMIC DNA]</scope>
    <source>
        <strain evidence="3 4">JCM 14546</strain>
    </source>
</reference>
<feature type="compositionally biased region" description="Polar residues" evidence="1">
    <location>
        <begin position="37"/>
        <end position="50"/>
    </location>
</feature>
<evidence type="ECO:0000313" key="4">
    <source>
        <dbReference type="Proteomes" id="UP001500755"/>
    </source>
</evidence>
<feature type="domain" description="DUF1541" evidence="2">
    <location>
        <begin position="154"/>
        <end position="203"/>
    </location>
</feature>
<dbReference type="InterPro" id="IPR011438">
    <property type="entry name" value="DUF1541"/>
</dbReference>
<feature type="region of interest" description="Disordered" evidence="1">
    <location>
        <begin position="29"/>
        <end position="88"/>
    </location>
</feature>
<name>A0ABN2TDL6_9MICO</name>
<dbReference type="EMBL" id="BAAANO010000013">
    <property type="protein sequence ID" value="GAA2006015.1"/>
    <property type="molecule type" value="Genomic_DNA"/>
</dbReference>
<feature type="compositionally biased region" description="Low complexity" evidence="1">
    <location>
        <begin position="73"/>
        <end position="86"/>
    </location>
</feature>
<evidence type="ECO:0000313" key="3">
    <source>
        <dbReference type="EMBL" id="GAA2006015.1"/>
    </source>
</evidence>
<dbReference type="Pfam" id="PF07563">
    <property type="entry name" value="DUF1541"/>
    <property type="match status" value="2"/>
</dbReference>
<proteinExistence type="predicted"/>
<evidence type="ECO:0000256" key="1">
    <source>
        <dbReference type="SAM" id="MobiDB-lite"/>
    </source>
</evidence>
<sequence length="210" mass="21552">MKHTVLRTVCAGALGGVLALTGCTTGSHTDHAGHDGTASSDTAPSGTPTEASHEGSHTEDAMDHAAMGHPMDGGPAPAGIAEAGSPTYPVGTSVVPEADHMEGMKGAAATISGAYDTFAYAVDYTPTTGGEPVRDHRWVVQEEIADAGTERLADGTEVVLEAEHMEGMTGAHATVVASTDKTVYMVDLEADGMRMTHHKWVVESEISPAG</sequence>
<feature type="compositionally biased region" description="Basic and acidic residues" evidence="1">
    <location>
        <begin position="51"/>
        <end position="63"/>
    </location>
</feature>
<dbReference type="Gene3D" id="2.30.30.1210">
    <property type="entry name" value="Domain of unknown function DUF1541"/>
    <property type="match status" value="1"/>
</dbReference>
<feature type="domain" description="DUF1541" evidence="2">
    <location>
        <begin position="90"/>
        <end position="141"/>
    </location>
</feature>
<gene>
    <name evidence="3" type="ORF">GCM10009755_14920</name>
</gene>
<protein>
    <submittedName>
        <fullName evidence="3">YdhK family protein</fullName>
    </submittedName>
</protein>
<dbReference type="Proteomes" id="UP001500755">
    <property type="component" value="Unassembled WGS sequence"/>
</dbReference>
<dbReference type="RefSeq" id="WP_344308407.1">
    <property type="nucleotide sequence ID" value="NZ_BAAANO010000013.1"/>
</dbReference>
<keyword evidence="4" id="KW-1185">Reference proteome</keyword>
<dbReference type="PROSITE" id="PS51257">
    <property type="entry name" value="PROKAR_LIPOPROTEIN"/>
    <property type="match status" value="1"/>
</dbReference>
<organism evidence="3 4">
    <name type="scientific">Brevibacterium samyangense</name>
    <dbReference type="NCBI Taxonomy" id="366888"/>
    <lineage>
        <taxon>Bacteria</taxon>
        <taxon>Bacillati</taxon>
        <taxon>Actinomycetota</taxon>
        <taxon>Actinomycetes</taxon>
        <taxon>Micrococcales</taxon>
        <taxon>Brevibacteriaceae</taxon>
        <taxon>Brevibacterium</taxon>
    </lineage>
</organism>
<accession>A0ABN2TDL6</accession>